<dbReference type="HOGENOM" id="CLU_617350_0_0_1"/>
<evidence type="ECO:0000313" key="3">
    <source>
        <dbReference type="Proteomes" id="UP000006591"/>
    </source>
</evidence>
<dbReference type="Gene3D" id="2.40.10.10">
    <property type="entry name" value="Trypsin-like serine proteases"/>
    <property type="match status" value="1"/>
</dbReference>
<reference evidence="2" key="1">
    <citation type="submission" date="2015-04" db="UniProtKB">
        <authorList>
            <consortium name="EnsemblPlants"/>
        </authorList>
    </citation>
    <scope>IDENTIFICATION</scope>
    <source>
        <strain evidence="2">SL10</strain>
    </source>
</reference>
<dbReference type="STRING" id="4536.A0A0E0IK78"/>
<dbReference type="SUPFAM" id="SSF50494">
    <property type="entry name" value="Trypsin-like serine proteases"/>
    <property type="match status" value="1"/>
</dbReference>
<feature type="region of interest" description="Disordered" evidence="1">
    <location>
        <begin position="149"/>
        <end position="195"/>
    </location>
</feature>
<feature type="compositionally biased region" description="Low complexity" evidence="1">
    <location>
        <begin position="181"/>
        <end position="193"/>
    </location>
</feature>
<organism evidence="2">
    <name type="scientific">Oryza nivara</name>
    <name type="common">Indian wild rice</name>
    <name type="synonym">Oryza sativa f. spontanea</name>
    <dbReference type="NCBI Taxonomy" id="4536"/>
    <lineage>
        <taxon>Eukaryota</taxon>
        <taxon>Viridiplantae</taxon>
        <taxon>Streptophyta</taxon>
        <taxon>Embryophyta</taxon>
        <taxon>Tracheophyta</taxon>
        <taxon>Spermatophyta</taxon>
        <taxon>Magnoliopsida</taxon>
        <taxon>Liliopsida</taxon>
        <taxon>Poales</taxon>
        <taxon>Poaceae</taxon>
        <taxon>BOP clade</taxon>
        <taxon>Oryzoideae</taxon>
        <taxon>Oryzeae</taxon>
        <taxon>Oryzinae</taxon>
        <taxon>Oryza</taxon>
    </lineage>
</organism>
<evidence type="ECO:0000256" key="1">
    <source>
        <dbReference type="SAM" id="MobiDB-lite"/>
    </source>
</evidence>
<dbReference type="InterPro" id="IPR009003">
    <property type="entry name" value="Peptidase_S1_PA"/>
</dbReference>
<dbReference type="Gramene" id="ONIVA09G11810.1">
    <property type="protein sequence ID" value="ONIVA09G11810.1"/>
    <property type="gene ID" value="ONIVA09G11810"/>
</dbReference>
<protein>
    <submittedName>
        <fullName evidence="2">Uncharacterized protein</fullName>
    </submittedName>
</protein>
<name>A0A0E0IK78_ORYNI</name>
<sequence>MLMERLTGSPDGRIDHVLQSESSGFQEKTFQHLYLSALGSHTFILVAIIGEIMILLSSFSDICTEFSRKVMTYSRNQRTIQAVNLPDGCWNSGSCGGSTQMLIEMVLELGAVVLNCRDLSVSDHESVVAVNIFLALGLITGGANADPRKHREPLLDFPEQSSLRPDPTPATRIDPAPPPAAAVNRPASPSSVVTTAPATRSYPRAAPSFSKLLFPIPHCFVPFDSNTLAHHGRKDYILDFNANCERCVVSLSFYKDNDEEKKETYFATGIIFASGKRSCCVLTTIDDASKRKDESCVVKFFDGTSKIIDWKRIKVRPEFKCATIYIHNIDMIHGATVTFSDQEIDHSQKVFTVGYNTNQRDRTFISGNLVNGVGIRNKDAIVFVHGCSTGNSGHLGSAVFNENKNLVGMNVSYTRSRGTHYISSSSTSTSDYGGIVSALNLQSIQLGLSLLYKKEGETIGEIVRHKRNGPKNVAEAAGVDLEAAMRICIDDELRPSRAMVKAITI</sequence>
<keyword evidence="3" id="KW-1185">Reference proteome</keyword>
<proteinExistence type="predicted"/>
<dbReference type="EnsemblPlants" id="ONIVA09G11810.1">
    <property type="protein sequence ID" value="ONIVA09G11810.1"/>
    <property type="gene ID" value="ONIVA09G11810"/>
</dbReference>
<evidence type="ECO:0000313" key="2">
    <source>
        <dbReference type="EnsemblPlants" id="ONIVA09G11810.1"/>
    </source>
</evidence>
<dbReference type="AlphaFoldDB" id="A0A0E0IK78"/>
<accession>A0A0E0IK78</accession>
<reference evidence="2" key="2">
    <citation type="submission" date="2018-04" db="EMBL/GenBank/DDBJ databases">
        <title>OnivRS2 (Oryza nivara Reference Sequence Version 2).</title>
        <authorList>
            <person name="Zhang J."/>
            <person name="Kudrna D."/>
            <person name="Lee S."/>
            <person name="Talag J."/>
            <person name="Rajasekar S."/>
            <person name="Welchert J."/>
            <person name="Hsing Y.-I."/>
            <person name="Wing R.A."/>
        </authorList>
    </citation>
    <scope>NUCLEOTIDE SEQUENCE [LARGE SCALE GENOMIC DNA]</scope>
    <source>
        <strain evidence="2">SL10</strain>
    </source>
</reference>
<dbReference type="InterPro" id="IPR043504">
    <property type="entry name" value="Peptidase_S1_PA_chymotrypsin"/>
</dbReference>
<dbReference type="Proteomes" id="UP000006591">
    <property type="component" value="Chromosome 9"/>
</dbReference>